<feature type="non-terminal residue" evidence="2">
    <location>
        <position position="1"/>
    </location>
</feature>
<dbReference type="Gene3D" id="1.25.40.20">
    <property type="entry name" value="Ankyrin repeat-containing domain"/>
    <property type="match status" value="1"/>
</dbReference>
<dbReference type="Proteomes" id="UP001642464">
    <property type="component" value="Unassembled WGS sequence"/>
</dbReference>
<accession>A0ABP0IY42</accession>
<dbReference type="EMBL" id="CAXAMM010005364">
    <property type="protein sequence ID" value="CAK9007015.1"/>
    <property type="molecule type" value="Genomic_DNA"/>
</dbReference>
<dbReference type="Pfam" id="PF12796">
    <property type="entry name" value="Ank_2"/>
    <property type="match status" value="1"/>
</dbReference>
<feature type="repeat" description="ANK" evidence="1">
    <location>
        <begin position="232"/>
        <end position="264"/>
    </location>
</feature>
<keyword evidence="3" id="KW-1185">Reference proteome</keyword>
<evidence type="ECO:0008006" key="4">
    <source>
        <dbReference type="Google" id="ProtNLM"/>
    </source>
</evidence>
<protein>
    <recommendedName>
        <fullName evidence="4">ANK_REP_REGION domain-containing protein</fullName>
    </recommendedName>
</protein>
<evidence type="ECO:0000313" key="3">
    <source>
        <dbReference type="Proteomes" id="UP001642464"/>
    </source>
</evidence>
<dbReference type="InterPro" id="IPR036770">
    <property type="entry name" value="Ankyrin_rpt-contain_sf"/>
</dbReference>
<evidence type="ECO:0000256" key="1">
    <source>
        <dbReference type="PROSITE-ProRule" id="PRU00023"/>
    </source>
</evidence>
<organism evidence="2 3">
    <name type="scientific">Durusdinium trenchii</name>
    <dbReference type="NCBI Taxonomy" id="1381693"/>
    <lineage>
        <taxon>Eukaryota</taxon>
        <taxon>Sar</taxon>
        <taxon>Alveolata</taxon>
        <taxon>Dinophyceae</taxon>
        <taxon>Suessiales</taxon>
        <taxon>Symbiodiniaceae</taxon>
        <taxon>Durusdinium</taxon>
    </lineage>
</organism>
<dbReference type="InterPro" id="IPR002110">
    <property type="entry name" value="Ankyrin_rpt"/>
</dbReference>
<dbReference type="SUPFAM" id="SSF48403">
    <property type="entry name" value="Ankyrin repeat"/>
    <property type="match status" value="1"/>
</dbReference>
<sequence>LTMADEAQQRVTTVRVAPPAKLWVEAPENWLQCKGVFLLQKESANERPVWKKTDAAVWIYANKLGHWCVGGPEAKSHGFDWNRCFLYSAKDSDLPCDLHLWHGWADRQARWVLLAPPAGVSEVPFSEEHQRVAWARAELAQLRAWAEVKRRRRDWWRPPAPPDDEGASLTEDAMARRAEGLIELGVDLSTPLFNEGGETLLMLAAEQGWIKLCRHLCGILTRRSLDAQEEESGYTALFYATRANQLEIIKLLLDAKASPQLCSARAGATP</sequence>
<dbReference type="SMART" id="SM00248">
    <property type="entry name" value="ANK"/>
    <property type="match status" value="2"/>
</dbReference>
<evidence type="ECO:0000313" key="2">
    <source>
        <dbReference type="EMBL" id="CAK9007015.1"/>
    </source>
</evidence>
<keyword evidence="1" id="KW-0040">ANK repeat</keyword>
<dbReference type="PROSITE" id="PS50297">
    <property type="entry name" value="ANK_REP_REGION"/>
    <property type="match status" value="1"/>
</dbReference>
<comment type="caution">
    <text evidence="2">The sequence shown here is derived from an EMBL/GenBank/DDBJ whole genome shotgun (WGS) entry which is preliminary data.</text>
</comment>
<proteinExistence type="predicted"/>
<gene>
    <name evidence="2" type="ORF">SCF082_LOCUS9282</name>
</gene>
<reference evidence="2 3" key="1">
    <citation type="submission" date="2024-02" db="EMBL/GenBank/DDBJ databases">
        <authorList>
            <person name="Chen Y."/>
            <person name="Shah S."/>
            <person name="Dougan E. K."/>
            <person name="Thang M."/>
            <person name="Chan C."/>
        </authorList>
    </citation>
    <scope>NUCLEOTIDE SEQUENCE [LARGE SCALE GENOMIC DNA]</scope>
</reference>
<feature type="non-terminal residue" evidence="2">
    <location>
        <position position="270"/>
    </location>
</feature>
<name>A0ABP0IY42_9DINO</name>
<dbReference type="PROSITE" id="PS50088">
    <property type="entry name" value="ANK_REPEAT"/>
    <property type="match status" value="1"/>
</dbReference>